<accession>A0A314YK55</accession>
<protein>
    <submittedName>
        <fullName evidence="1">Uncharacterized protein</fullName>
    </submittedName>
</protein>
<organism evidence="1 2">
    <name type="scientific">Prunus yedoensis var. nudiflora</name>
    <dbReference type="NCBI Taxonomy" id="2094558"/>
    <lineage>
        <taxon>Eukaryota</taxon>
        <taxon>Viridiplantae</taxon>
        <taxon>Streptophyta</taxon>
        <taxon>Embryophyta</taxon>
        <taxon>Tracheophyta</taxon>
        <taxon>Spermatophyta</taxon>
        <taxon>Magnoliopsida</taxon>
        <taxon>eudicotyledons</taxon>
        <taxon>Gunneridae</taxon>
        <taxon>Pentapetalae</taxon>
        <taxon>rosids</taxon>
        <taxon>fabids</taxon>
        <taxon>Rosales</taxon>
        <taxon>Rosaceae</taxon>
        <taxon>Amygdaloideae</taxon>
        <taxon>Amygdaleae</taxon>
        <taxon>Prunus</taxon>
    </lineage>
</organism>
<dbReference type="EMBL" id="PJQY01000906">
    <property type="protein sequence ID" value="PQQ07003.1"/>
    <property type="molecule type" value="Genomic_DNA"/>
</dbReference>
<keyword evidence="2" id="KW-1185">Reference proteome</keyword>
<evidence type="ECO:0000313" key="1">
    <source>
        <dbReference type="EMBL" id="PQQ07003.1"/>
    </source>
</evidence>
<reference evidence="1 2" key="1">
    <citation type="submission" date="2018-02" db="EMBL/GenBank/DDBJ databases">
        <title>Draft genome of wild Prunus yedoensis var. nudiflora.</title>
        <authorList>
            <person name="Baek S."/>
            <person name="Kim J.-H."/>
            <person name="Choi K."/>
            <person name="Kim G.-B."/>
            <person name="Cho A."/>
            <person name="Jang H."/>
            <person name="Shin C.-H."/>
            <person name="Yu H.-J."/>
            <person name="Mun J.-H."/>
        </authorList>
    </citation>
    <scope>NUCLEOTIDE SEQUENCE [LARGE SCALE GENOMIC DNA]</scope>
    <source>
        <strain evidence="2">cv. Jeju island</strain>
        <tissue evidence="1">Leaf</tissue>
    </source>
</reference>
<comment type="caution">
    <text evidence="1">The sequence shown here is derived from an EMBL/GenBank/DDBJ whole genome shotgun (WGS) entry which is preliminary data.</text>
</comment>
<dbReference type="Proteomes" id="UP000250321">
    <property type="component" value="Unassembled WGS sequence"/>
</dbReference>
<evidence type="ECO:0000313" key="2">
    <source>
        <dbReference type="Proteomes" id="UP000250321"/>
    </source>
</evidence>
<proteinExistence type="predicted"/>
<gene>
    <name evidence="1" type="ORF">Pyn_21782</name>
</gene>
<sequence>MTSGRDLSTSSVHDDLLTPLLEGGPGDGGWTGARFMRRDGSAVRRGLVIDVDGLHPFDLPKAARRLRPREWFFRFLCCVV</sequence>
<dbReference type="AlphaFoldDB" id="A0A314YK55"/>
<name>A0A314YK55_PRUYE</name>